<dbReference type="AlphaFoldDB" id="A0A518HBJ4"/>
<proteinExistence type="predicted"/>
<evidence type="ECO:0000313" key="1">
    <source>
        <dbReference type="EMBL" id="QDV38076.1"/>
    </source>
</evidence>
<dbReference type="Proteomes" id="UP000317835">
    <property type="component" value="Chromosome"/>
</dbReference>
<gene>
    <name evidence="1" type="ORF">ElP_60240</name>
</gene>
<name>A0A518HBJ4_9BACT</name>
<organism evidence="1 2">
    <name type="scientific">Tautonia plasticadhaerens</name>
    <dbReference type="NCBI Taxonomy" id="2527974"/>
    <lineage>
        <taxon>Bacteria</taxon>
        <taxon>Pseudomonadati</taxon>
        <taxon>Planctomycetota</taxon>
        <taxon>Planctomycetia</taxon>
        <taxon>Isosphaerales</taxon>
        <taxon>Isosphaeraceae</taxon>
        <taxon>Tautonia</taxon>
    </lineage>
</organism>
<protein>
    <submittedName>
        <fullName evidence="1">Uncharacterized protein</fullName>
    </submittedName>
</protein>
<dbReference type="KEGG" id="tpla:ElP_60240"/>
<accession>A0A518HBJ4</accession>
<dbReference type="EMBL" id="CP036426">
    <property type="protein sequence ID" value="QDV38076.1"/>
    <property type="molecule type" value="Genomic_DNA"/>
</dbReference>
<sequence length="429" mass="47828">MPSHWTYEKRKKPTGDLYQGDIIQRSERLLKVLGTIHKYFCDDKYLGFIVISQTCDLVVRGGECKAKYINLAVIRSLESMMPTFLGDACATNIPGVYYDDGRREIKELVTRIINQNEQALGLFYLEPDGDLKLAVESVALLRVSIALRSKEHYRIIKAARVGRLRSPFRNKLGWLVGNLFSRVDTPDWPEEIGKAEADRKVTRLIKDLDEDANNVWVPRHLFDLTLANNPNLMRMRKEDIQAAVRDNAPPPPYEAAAAKAADKLRSLQSTIKLPELNAAAERAKSDRAFMRLFLGAIVPAFGQTIDAERLVASISSDPRIGEAAAETLAEFGMKFVRTKGSKDLRSLYADTELLGQGELNIIQEHGRAIGAEETDIERMAEALKTLKPDEALLDYISMLVQAAWASGIAGRLESSLKNDSEFQAACSAS</sequence>
<evidence type="ECO:0000313" key="2">
    <source>
        <dbReference type="Proteomes" id="UP000317835"/>
    </source>
</evidence>
<reference evidence="1 2" key="1">
    <citation type="submission" date="2019-02" db="EMBL/GenBank/DDBJ databases">
        <title>Deep-cultivation of Planctomycetes and their phenomic and genomic characterization uncovers novel biology.</title>
        <authorList>
            <person name="Wiegand S."/>
            <person name="Jogler M."/>
            <person name="Boedeker C."/>
            <person name="Pinto D."/>
            <person name="Vollmers J."/>
            <person name="Rivas-Marin E."/>
            <person name="Kohn T."/>
            <person name="Peeters S.H."/>
            <person name="Heuer A."/>
            <person name="Rast P."/>
            <person name="Oberbeckmann S."/>
            <person name="Bunk B."/>
            <person name="Jeske O."/>
            <person name="Meyerdierks A."/>
            <person name="Storesund J.E."/>
            <person name="Kallscheuer N."/>
            <person name="Luecker S."/>
            <person name="Lage O.M."/>
            <person name="Pohl T."/>
            <person name="Merkel B.J."/>
            <person name="Hornburger P."/>
            <person name="Mueller R.-W."/>
            <person name="Bruemmer F."/>
            <person name="Labrenz M."/>
            <person name="Spormann A.M."/>
            <person name="Op den Camp H."/>
            <person name="Overmann J."/>
            <person name="Amann R."/>
            <person name="Jetten M.S.M."/>
            <person name="Mascher T."/>
            <person name="Medema M.H."/>
            <person name="Devos D.P."/>
            <person name="Kaster A.-K."/>
            <person name="Ovreas L."/>
            <person name="Rohde M."/>
            <person name="Galperin M.Y."/>
            <person name="Jogler C."/>
        </authorList>
    </citation>
    <scope>NUCLEOTIDE SEQUENCE [LARGE SCALE GENOMIC DNA]</scope>
    <source>
        <strain evidence="1 2">ElP</strain>
    </source>
</reference>
<keyword evidence="2" id="KW-1185">Reference proteome</keyword>
<dbReference type="RefSeq" id="WP_145276308.1">
    <property type="nucleotide sequence ID" value="NZ_CP036426.1"/>
</dbReference>
<dbReference type="OrthoDB" id="8244412at2"/>